<keyword evidence="1" id="KW-0560">Oxidoreductase</keyword>
<dbReference type="GO" id="GO:0016491">
    <property type="term" value="F:oxidoreductase activity"/>
    <property type="evidence" value="ECO:0007669"/>
    <property type="project" value="UniProtKB-KW"/>
</dbReference>
<name>A0A318SAY2_9DEIO</name>
<dbReference type="Proteomes" id="UP000248326">
    <property type="component" value="Unassembled WGS sequence"/>
</dbReference>
<dbReference type="EMBL" id="QJSX01000003">
    <property type="protein sequence ID" value="PYE55380.1"/>
    <property type="molecule type" value="Genomic_DNA"/>
</dbReference>
<sequence>MPQVMVITGATGAIASATAKALARQGHDLALLGRSQDKLSALRQQILQEAPATRVQLYPVDFSDLPRVRRAALELREAHEHIHALLHVAAVFKQTRTVTSAGLETMFTVNHLAPLLLTRELTETLQRTAKSRILTVTAPSTTRIDFQDVMGLERFQALRAFGASKMANLLFAFKLARSGLVSHAFYPGLVRSELMNEASPLVRVISGWVSRPPARAGHALGELATSDRFLQPNGQFFNLTRPIRASPYAYDVGPQDRLWEASLELLDGVETAGQP</sequence>
<comment type="caution">
    <text evidence="2">The sequence shown here is derived from an EMBL/GenBank/DDBJ whole genome shotgun (WGS) entry which is preliminary data.</text>
</comment>
<dbReference type="InterPro" id="IPR002347">
    <property type="entry name" value="SDR_fam"/>
</dbReference>
<accession>A0A318SAY2</accession>
<evidence type="ECO:0000313" key="3">
    <source>
        <dbReference type="Proteomes" id="UP000248326"/>
    </source>
</evidence>
<dbReference type="PANTHER" id="PTHR43157">
    <property type="entry name" value="PHOSPHATIDYLINOSITOL-GLYCAN BIOSYNTHESIS CLASS F PROTEIN-RELATED"/>
    <property type="match status" value="1"/>
</dbReference>
<proteinExistence type="predicted"/>
<evidence type="ECO:0000313" key="2">
    <source>
        <dbReference type="EMBL" id="PYE55380.1"/>
    </source>
</evidence>
<dbReference type="Gene3D" id="3.40.50.720">
    <property type="entry name" value="NAD(P)-binding Rossmann-like Domain"/>
    <property type="match status" value="1"/>
</dbReference>
<dbReference type="SUPFAM" id="SSF51735">
    <property type="entry name" value="NAD(P)-binding Rossmann-fold domains"/>
    <property type="match status" value="1"/>
</dbReference>
<evidence type="ECO:0000256" key="1">
    <source>
        <dbReference type="ARBA" id="ARBA00023002"/>
    </source>
</evidence>
<gene>
    <name evidence="2" type="ORF">DES52_103213</name>
</gene>
<protein>
    <submittedName>
        <fullName evidence="2">Short-subunit dehydrogenase</fullName>
    </submittedName>
</protein>
<organism evidence="2 3">
    <name type="scientific">Deinococcus yavapaiensis KR-236</name>
    <dbReference type="NCBI Taxonomy" id="694435"/>
    <lineage>
        <taxon>Bacteria</taxon>
        <taxon>Thermotogati</taxon>
        <taxon>Deinococcota</taxon>
        <taxon>Deinococci</taxon>
        <taxon>Deinococcales</taxon>
        <taxon>Deinococcaceae</taxon>
        <taxon>Deinococcus</taxon>
    </lineage>
</organism>
<dbReference type="RefSeq" id="WP_110885721.1">
    <property type="nucleotide sequence ID" value="NZ_QJSX01000003.1"/>
</dbReference>
<keyword evidence="3" id="KW-1185">Reference proteome</keyword>
<dbReference type="Pfam" id="PF00106">
    <property type="entry name" value="adh_short"/>
    <property type="match status" value="1"/>
</dbReference>
<dbReference type="AlphaFoldDB" id="A0A318SAY2"/>
<dbReference type="OrthoDB" id="597510at2"/>
<reference evidence="2 3" key="1">
    <citation type="submission" date="2018-06" db="EMBL/GenBank/DDBJ databases">
        <title>Genomic Encyclopedia of Type Strains, Phase IV (KMG-IV): sequencing the most valuable type-strain genomes for metagenomic binning, comparative biology and taxonomic classification.</title>
        <authorList>
            <person name="Goeker M."/>
        </authorList>
    </citation>
    <scope>NUCLEOTIDE SEQUENCE [LARGE SCALE GENOMIC DNA]</scope>
    <source>
        <strain evidence="2 3">DSM 18048</strain>
    </source>
</reference>
<dbReference type="PANTHER" id="PTHR43157:SF31">
    <property type="entry name" value="PHOSPHATIDYLINOSITOL-GLYCAN BIOSYNTHESIS CLASS F PROTEIN"/>
    <property type="match status" value="1"/>
</dbReference>
<dbReference type="InterPro" id="IPR036291">
    <property type="entry name" value="NAD(P)-bd_dom_sf"/>
</dbReference>